<keyword evidence="11 14" id="KW-0786">Thiamine pyrophosphate</keyword>
<dbReference type="InterPro" id="IPR039368">
    <property type="entry name" value="AHAS_TPP"/>
</dbReference>
<evidence type="ECO:0000256" key="12">
    <source>
        <dbReference type="ARBA" id="ARBA00023304"/>
    </source>
</evidence>
<evidence type="ECO:0000259" key="15">
    <source>
        <dbReference type="Pfam" id="PF00205"/>
    </source>
</evidence>
<dbReference type="FunFam" id="3.40.50.970:FF:000016">
    <property type="entry name" value="Acetolactate synthase"/>
    <property type="match status" value="1"/>
</dbReference>
<comment type="cofactor">
    <cofactor evidence="14">
        <name>Mg(2+)</name>
        <dbReference type="ChEBI" id="CHEBI:18420"/>
    </cofactor>
    <text evidence="14">Binds 1 Mg(2+) ion per subunit.</text>
</comment>
<protein>
    <recommendedName>
        <fullName evidence="4 14">Acetolactate synthase</fullName>
        <ecNumber evidence="4 14">2.2.1.6</ecNumber>
    </recommendedName>
</protein>
<dbReference type="AlphaFoldDB" id="A0A7H1N4S6"/>
<dbReference type="CDD" id="cd07035">
    <property type="entry name" value="TPP_PYR_POX_like"/>
    <property type="match status" value="1"/>
</dbReference>
<dbReference type="PANTHER" id="PTHR18968">
    <property type="entry name" value="THIAMINE PYROPHOSPHATE ENZYMES"/>
    <property type="match status" value="1"/>
</dbReference>
<keyword evidence="10 14" id="KW-0460">Magnesium</keyword>
<dbReference type="InterPro" id="IPR012846">
    <property type="entry name" value="Acetolactate_synth_lsu"/>
</dbReference>
<evidence type="ECO:0000256" key="11">
    <source>
        <dbReference type="ARBA" id="ARBA00023052"/>
    </source>
</evidence>
<dbReference type="SUPFAM" id="SSF52518">
    <property type="entry name" value="Thiamin diphosphate-binding fold (THDP-binding)"/>
    <property type="match status" value="2"/>
</dbReference>
<evidence type="ECO:0000256" key="4">
    <source>
        <dbReference type="ARBA" id="ARBA00013145"/>
    </source>
</evidence>
<dbReference type="FunFam" id="3.40.50.970:FF:000007">
    <property type="entry name" value="Acetolactate synthase"/>
    <property type="match status" value="1"/>
</dbReference>
<evidence type="ECO:0000259" key="17">
    <source>
        <dbReference type="Pfam" id="PF02776"/>
    </source>
</evidence>
<dbReference type="FunFam" id="3.40.50.1220:FF:000008">
    <property type="entry name" value="Acetolactate synthase"/>
    <property type="match status" value="1"/>
</dbReference>
<dbReference type="Pfam" id="PF02775">
    <property type="entry name" value="TPP_enzyme_C"/>
    <property type="match status" value="1"/>
</dbReference>
<evidence type="ECO:0000259" key="16">
    <source>
        <dbReference type="Pfam" id="PF02775"/>
    </source>
</evidence>
<evidence type="ECO:0000256" key="3">
    <source>
        <dbReference type="ARBA" id="ARBA00007812"/>
    </source>
</evidence>
<dbReference type="Gene3D" id="3.40.50.970">
    <property type="match status" value="2"/>
</dbReference>
<evidence type="ECO:0000313" key="19">
    <source>
        <dbReference type="Proteomes" id="UP000516369"/>
    </source>
</evidence>
<dbReference type="GO" id="GO:0050660">
    <property type="term" value="F:flavin adenine dinucleotide binding"/>
    <property type="evidence" value="ECO:0007669"/>
    <property type="project" value="InterPro"/>
</dbReference>
<dbReference type="GO" id="GO:0003984">
    <property type="term" value="F:acetolactate synthase activity"/>
    <property type="evidence" value="ECO:0007669"/>
    <property type="project" value="UniProtKB-EC"/>
</dbReference>
<dbReference type="UniPathway" id="UPA00049">
    <property type="reaction ID" value="UER00059"/>
</dbReference>
<name>A0A7H1N4S6_9PROT</name>
<dbReference type="UniPathway" id="UPA00047">
    <property type="reaction ID" value="UER00055"/>
</dbReference>
<comment type="pathway">
    <text evidence="2 14">Amino-acid biosynthesis; L-valine biosynthesis; L-valine from pyruvate: step 1/4.</text>
</comment>
<keyword evidence="8 14" id="KW-0479">Metal-binding</keyword>
<dbReference type="InterPro" id="IPR012001">
    <property type="entry name" value="Thiamin_PyroP_enz_TPP-bd_dom"/>
</dbReference>
<dbReference type="KEGG" id="dvn:HQ394_17025"/>
<keyword evidence="19" id="KW-1185">Reference proteome</keyword>
<keyword evidence="12 14" id="KW-0100">Branched-chain amino acid biosynthesis</keyword>
<evidence type="ECO:0000256" key="2">
    <source>
        <dbReference type="ARBA" id="ARBA00005025"/>
    </source>
</evidence>
<proteinExistence type="inferred from homology"/>
<organism evidence="18 19">
    <name type="scientific">Defluviicoccus vanus</name>
    <dbReference type="NCBI Taxonomy" id="111831"/>
    <lineage>
        <taxon>Bacteria</taxon>
        <taxon>Pseudomonadati</taxon>
        <taxon>Pseudomonadota</taxon>
        <taxon>Alphaproteobacteria</taxon>
        <taxon>Rhodospirillales</taxon>
        <taxon>Rhodospirillaceae</taxon>
        <taxon>Defluviicoccus</taxon>
    </lineage>
</organism>
<evidence type="ECO:0000256" key="13">
    <source>
        <dbReference type="ARBA" id="ARBA00048670"/>
    </source>
</evidence>
<dbReference type="EC" id="2.2.1.6" evidence="4 14"/>
<comment type="cofactor">
    <cofactor evidence="14">
        <name>thiamine diphosphate</name>
        <dbReference type="ChEBI" id="CHEBI:58937"/>
    </cofactor>
    <text evidence="14">Binds 1 thiamine pyrophosphate per subunit.</text>
</comment>
<dbReference type="CDD" id="cd02015">
    <property type="entry name" value="TPP_AHAS"/>
    <property type="match status" value="1"/>
</dbReference>
<evidence type="ECO:0000256" key="9">
    <source>
        <dbReference type="ARBA" id="ARBA00022827"/>
    </source>
</evidence>
<dbReference type="RefSeq" id="WP_190261185.1">
    <property type="nucleotide sequence ID" value="NZ_CP053923.1"/>
</dbReference>
<dbReference type="SUPFAM" id="SSF52467">
    <property type="entry name" value="DHS-like NAD/FAD-binding domain"/>
    <property type="match status" value="1"/>
</dbReference>
<dbReference type="PANTHER" id="PTHR18968:SF13">
    <property type="entry name" value="ACETOLACTATE SYNTHASE CATALYTIC SUBUNIT, MITOCHONDRIAL"/>
    <property type="match status" value="1"/>
</dbReference>
<evidence type="ECO:0000256" key="7">
    <source>
        <dbReference type="ARBA" id="ARBA00022679"/>
    </source>
</evidence>
<dbReference type="GO" id="GO:0030976">
    <property type="term" value="F:thiamine pyrophosphate binding"/>
    <property type="evidence" value="ECO:0007669"/>
    <property type="project" value="UniProtKB-UniRule"/>
</dbReference>
<evidence type="ECO:0000256" key="10">
    <source>
        <dbReference type="ARBA" id="ARBA00022842"/>
    </source>
</evidence>
<dbReference type="InterPro" id="IPR029061">
    <property type="entry name" value="THDP-binding"/>
</dbReference>
<dbReference type="InterPro" id="IPR012000">
    <property type="entry name" value="Thiamin_PyroP_enz_cen_dom"/>
</dbReference>
<dbReference type="Proteomes" id="UP000516369">
    <property type="component" value="Chromosome"/>
</dbReference>
<dbReference type="InterPro" id="IPR029035">
    <property type="entry name" value="DHS-like_NAD/FAD-binding_dom"/>
</dbReference>
<evidence type="ECO:0000256" key="14">
    <source>
        <dbReference type="RuleBase" id="RU003591"/>
    </source>
</evidence>
<evidence type="ECO:0000256" key="5">
    <source>
        <dbReference type="ARBA" id="ARBA00022605"/>
    </source>
</evidence>
<feature type="domain" description="Thiamine pyrophosphate enzyme N-terminal TPP-binding" evidence="17">
    <location>
        <begin position="6"/>
        <end position="121"/>
    </location>
</feature>
<evidence type="ECO:0000256" key="1">
    <source>
        <dbReference type="ARBA" id="ARBA00004974"/>
    </source>
</evidence>
<comment type="pathway">
    <text evidence="1 14">Amino-acid biosynthesis; L-isoleucine biosynthesis; L-isoleucine from 2-oxobutanoate: step 1/4.</text>
</comment>
<dbReference type="Pfam" id="PF02776">
    <property type="entry name" value="TPP_enzyme_N"/>
    <property type="match status" value="1"/>
</dbReference>
<dbReference type="NCBIfam" id="NF006581">
    <property type="entry name" value="PRK09107.1"/>
    <property type="match status" value="1"/>
</dbReference>
<keyword evidence="9" id="KW-0274">FAD</keyword>
<dbReference type="GO" id="GO:0009097">
    <property type="term" value="P:isoleucine biosynthetic process"/>
    <property type="evidence" value="ECO:0007669"/>
    <property type="project" value="UniProtKB-UniPathway"/>
</dbReference>
<dbReference type="InterPro" id="IPR011766">
    <property type="entry name" value="TPP_enzyme_TPP-bd"/>
</dbReference>
<evidence type="ECO:0000313" key="18">
    <source>
        <dbReference type="EMBL" id="QNT70712.1"/>
    </source>
</evidence>
<dbReference type="InterPro" id="IPR045229">
    <property type="entry name" value="TPP_enz"/>
</dbReference>
<evidence type="ECO:0000256" key="6">
    <source>
        <dbReference type="ARBA" id="ARBA00022630"/>
    </source>
</evidence>
<dbReference type="GO" id="GO:0009099">
    <property type="term" value="P:L-valine biosynthetic process"/>
    <property type="evidence" value="ECO:0007669"/>
    <property type="project" value="UniProtKB-UniPathway"/>
</dbReference>
<accession>A0A7H1N4S6</accession>
<dbReference type="Pfam" id="PF00205">
    <property type="entry name" value="TPP_enzyme_M"/>
    <property type="match status" value="1"/>
</dbReference>
<evidence type="ECO:0000256" key="8">
    <source>
        <dbReference type="ARBA" id="ARBA00022723"/>
    </source>
</evidence>
<feature type="domain" description="Thiamine pyrophosphate enzyme TPP-binding" evidence="16">
    <location>
        <begin position="399"/>
        <end position="544"/>
    </location>
</feature>
<keyword evidence="5 14" id="KW-0028">Amino-acid biosynthesis</keyword>
<keyword evidence="6" id="KW-0285">Flavoprotein</keyword>
<gene>
    <name evidence="18" type="ORF">HQ394_17025</name>
</gene>
<reference evidence="18 19" key="1">
    <citation type="submission" date="2020-05" db="EMBL/GenBank/DDBJ databases">
        <title>Complete closed genome sequence of Defluviicoccus vanus.</title>
        <authorList>
            <person name="Bessarab I."/>
            <person name="Arumugam K."/>
            <person name="Maszenan A.M."/>
            <person name="Seviour R.J."/>
            <person name="Williams R.B."/>
        </authorList>
    </citation>
    <scope>NUCLEOTIDE SEQUENCE [LARGE SCALE GENOMIC DNA]</scope>
    <source>
        <strain evidence="18 19">Ben 114</strain>
    </source>
</reference>
<dbReference type="Gene3D" id="3.40.50.1220">
    <property type="entry name" value="TPP-binding domain"/>
    <property type="match status" value="1"/>
</dbReference>
<keyword evidence="7 14" id="KW-0808">Transferase</keyword>
<dbReference type="GO" id="GO:0000287">
    <property type="term" value="F:magnesium ion binding"/>
    <property type="evidence" value="ECO:0007669"/>
    <property type="project" value="UniProtKB-UniRule"/>
</dbReference>
<dbReference type="EMBL" id="CP053923">
    <property type="protein sequence ID" value="QNT70712.1"/>
    <property type="molecule type" value="Genomic_DNA"/>
</dbReference>
<feature type="domain" description="Thiamine pyrophosphate enzyme central" evidence="15">
    <location>
        <begin position="196"/>
        <end position="333"/>
    </location>
</feature>
<sequence>MAYDQMTGAKIVIQALIDQGVTDVFGYPGGAILPVYDELFQQNHVRHILVRQEGGAVHAAEGYARSTGKVGVVVVTSGPGATNAVTGIADALMDSVPLVILCGQVPTHLIGNDAFQECDTTGVTRPVTKHNYLVKSTDQLARTIHEAFYVARSGRPGPVLIDLPKDVQFGTGPYLPPTDVVHKTYRPKTRGDRQQIEQAVAMIAEAKRPIFYCGGGVINSGTRACDLLTEFVRMTGYPITLTLMGLGAYPASDRQFLGMVGMHGTYEANLTMHGCDTMIAIGSRFDDRVTGRINAFAPDALKIHVDIDPSSVNKNVMVDLGIIGDVADVLEQMIEVWKARGYQSDKRALDTWWKQIDHWRGRNSLAFLQSSEVIKPQYAIQRLYELTKGRDDVYITTEVGQHQMWAAQHFKFEKPLHWMTSGGLGTMGYGLPAAMGVQLAHPGALVVDIAGEASIMMNIQELSTLSQYRLPVKVFILNNEYMGMVRQWQELLHGGRYSETYMSSLPDFVKLADAYGAVGLRAEKVDQLDDVIKEMISVNRTVIADIRVDKAENCFPMIPSGAAHNEMLLGPADQAEQPISEDGMVLV</sequence>
<dbReference type="GO" id="GO:0005948">
    <property type="term" value="C:acetolactate synthase complex"/>
    <property type="evidence" value="ECO:0007669"/>
    <property type="project" value="TreeGrafter"/>
</dbReference>
<comment type="catalytic activity">
    <reaction evidence="13 14">
        <text>2 pyruvate + H(+) = (2S)-2-acetolactate + CO2</text>
        <dbReference type="Rhea" id="RHEA:25249"/>
        <dbReference type="ChEBI" id="CHEBI:15361"/>
        <dbReference type="ChEBI" id="CHEBI:15378"/>
        <dbReference type="ChEBI" id="CHEBI:16526"/>
        <dbReference type="ChEBI" id="CHEBI:58476"/>
        <dbReference type="EC" id="2.2.1.6"/>
    </reaction>
</comment>
<comment type="similarity">
    <text evidence="3 14">Belongs to the TPP enzyme family.</text>
</comment>
<dbReference type="NCBIfam" id="TIGR00118">
    <property type="entry name" value="acolac_lg"/>
    <property type="match status" value="1"/>
</dbReference>